<sequence>MPFLCSRKYSKSNARRVHNAPARRETVFNTDAIPTFYRRDTETGFSEISAH</sequence>
<evidence type="ECO:0000313" key="1">
    <source>
        <dbReference type="EMBL" id="SEO36093.1"/>
    </source>
</evidence>
<protein>
    <submittedName>
        <fullName evidence="1">Uncharacterized protein</fullName>
    </submittedName>
</protein>
<reference evidence="1 2" key="1">
    <citation type="submission" date="2016-10" db="EMBL/GenBank/DDBJ databases">
        <authorList>
            <person name="de Groot N.N."/>
        </authorList>
    </citation>
    <scope>NUCLEOTIDE SEQUENCE [LARGE SCALE GENOMIC DNA]</scope>
    <source>
        <strain evidence="1 2">DSM 27842</strain>
    </source>
</reference>
<proteinExistence type="predicted"/>
<keyword evidence="2" id="KW-1185">Reference proteome</keyword>
<evidence type="ECO:0000313" key="2">
    <source>
        <dbReference type="Proteomes" id="UP000198893"/>
    </source>
</evidence>
<organism evidence="1 2">
    <name type="scientific">Salinihabitans flavidus</name>
    <dbReference type="NCBI Taxonomy" id="569882"/>
    <lineage>
        <taxon>Bacteria</taxon>
        <taxon>Pseudomonadati</taxon>
        <taxon>Pseudomonadota</taxon>
        <taxon>Alphaproteobacteria</taxon>
        <taxon>Rhodobacterales</taxon>
        <taxon>Roseobacteraceae</taxon>
        <taxon>Salinihabitans</taxon>
    </lineage>
</organism>
<gene>
    <name evidence="1" type="ORF">SAMN04490248_104113</name>
</gene>
<dbReference type="Proteomes" id="UP000198893">
    <property type="component" value="Unassembled WGS sequence"/>
</dbReference>
<dbReference type="EMBL" id="FODS01000004">
    <property type="protein sequence ID" value="SEO36093.1"/>
    <property type="molecule type" value="Genomic_DNA"/>
</dbReference>
<accession>A0A1H8P3H5</accession>
<name>A0A1H8P3H5_9RHOB</name>
<dbReference type="AlphaFoldDB" id="A0A1H8P3H5"/>